<evidence type="ECO:0000256" key="1">
    <source>
        <dbReference type="SAM" id="MobiDB-lite"/>
    </source>
</evidence>
<proteinExistence type="predicted"/>
<reference evidence="3" key="1">
    <citation type="submission" date="2024-07" db="EMBL/GenBank/DDBJ databases">
        <title>Two chromosome-level genome assemblies of Korean endemic species Abeliophyllum distichum and Forsythia ovata (Oleaceae).</title>
        <authorList>
            <person name="Jang H."/>
        </authorList>
    </citation>
    <scope>NUCLEOTIDE SEQUENCE [LARGE SCALE GENOMIC DNA]</scope>
</reference>
<feature type="compositionally biased region" description="Low complexity" evidence="1">
    <location>
        <begin position="111"/>
        <end position="131"/>
    </location>
</feature>
<evidence type="ECO:0000313" key="3">
    <source>
        <dbReference type="Proteomes" id="UP001604277"/>
    </source>
</evidence>
<organism evidence="2 3">
    <name type="scientific">Forsythia ovata</name>
    <dbReference type="NCBI Taxonomy" id="205694"/>
    <lineage>
        <taxon>Eukaryota</taxon>
        <taxon>Viridiplantae</taxon>
        <taxon>Streptophyta</taxon>
        <taxon>Embryophyta</taxon>
        <taxon>Tracheophyta</taxon>
        <taxon>Spermatophyta</taxon>
        <taxon>Magnoliopsida</taxon>
        <taxon>eudicotyledons</taxon>
        <taxon>Gunneridae</taxon>
        <taxon>Pentapetalae</taxon>
        <taxon>asterids</taxon>
        <taxon>lamiids</taxon>
        <taxon>Lamiales</taxon>
        <taxon>Oleaceae</taxon>
        <taxon>Forsythieae</taxon>
        <taxon>Forsythia</taxon>
    </lineage>
</organism>
<gene>
    <name evidence="2" type="ORF">Fot_35256</name>
</gene>
<dbReference type="Proteomes" id="UP001604277">
    <property type="component" value="Unassembled WGS sequence"/>
</dbReference>
<dbReference type="AlphaFoldDB" id="A0ABD1SL10"/>
<dbReference type="EMBL" id="JBFOLJ010000010">
    <property type="protein sequence ID" value="KAL2501408.1"/>
    <property type="molecule type" value="Genomic_DNA"/>
</dbReference>
<evidence type="ECO:0000313" key="2">
    <source>
        <dbReference type="EMBL" id="KAL2501408.1"/>
    </source>
</evidence>
<protein>
    <submittedName>
        <fullName evidence="2">Uncharacterized protein</fullName>
    </submittedName>
</protein>
<sequence length="131" mass="15067">MQVTKWWNNSFHVSFVARGFNLWCYSRHISSYTQLMVSYELSTRQIPESFRRQNTFSHGPITSAFYQVPPLTIASYHCDCASHRRCYTTATTATIDLNFMPQIRTNPNQRSPNPITSLSPTPLLKTTTSVI</sequence>
<feature type="region of interest" description="Disordered" evidence="1">
    <location>
        <begin position="103"/>
        <end position="131"/>
    </location>
</feature>
<keyword evidence="3" id="KW-1185">Reference proteome</keyword>
<accession>A0ABD1SL10</accession>
<comment type="caution">
    <text evidence="2">The sequence shown here is derived from an EMBL/GenBank/DDBJ whole genome shotgun (WGS) entry which is preliminary data.</text>
</comment>
<name>A0ABD1SL10_9LAMI</name>